<feature type="signal peptide" evidence="1">
    <location>
        <begin position="1"/>
        <end position="18"/>
    </location>
</feature>
<dbReference type="Proteomes" id="UP001236507">
    <property type="component" value="Unassembled WGS sequence"/>
</dbReference>
<organism evidence="2 3">
    <name type="scientific">Flectobacillus roseus</name>
    <dbReference type="NCBI Taxonomy" id="502259"/>
    <lineage>
        <taxon>Bacteria</taxon>
        <taxon>Pseudomonadati</taxon>
        <taxon>Bacteroidota</taxon>
        <taxon>Cytophagia</taxon>
        <taxon>Cytophagales</taxon>
        <taxon>Flectobacillaceae</taxon>
        <taxon>Flectobacillus</taxon>
    </lineage>
</organism>
<gene>
    <name evidence="2" type="ORF">QM524_21675</name>
</gene>
<protein>
    <recommendedName>
        <fullName evidence="4">ABC transporter substrate-binding protein</fullName>
    </recommendedName>
</protein>
<dbReference type="EMBL" id="JASHIF010000023">
    <property type="protein sequence ID" value="MDI9861846.1"/>
    <property type="molecule type" value="Genomic_DNA"/>
</dbReference>
<name>A0ABT6YE24_9BACT</name>
<evidence type="ECO:0008006" key="4">
    <source>
        <dbReference type="Google" id="ProtNLM"/>
    </source>
</evidence>
<dbReference type="RefSeq" id="WP_283346195.1">
    <property type="nucleotide sequence ID" value="NZ_JASHIF010000023.1"/>
</dbReference>
<accession>A0ABT6YE24</accession>
<keyword evidence="1" id="KW-0732">Signal</keyword>
<reference evidence="2 3" key="1">
    <citation type="submission" date="2023-05" db="EMBL/GenBank/DDBJ databases">
        <title>Novel species of genus Flectobacillus isolated from stream in China.</title>
        <authorList>
            <person name="Lu H."/>
        </authorList>
    </citation>
    <scope>NUCLEOTIDE SEQUENCE [LARGE SCALE GENOMIC DNA]</scope>
    <source>
        <strain evidence="2 3">KCTC 42575</strain>
    </source>
</reference>
<comment type="caution">
    <text evidence="2">The sequence shown here is derived from an EMBL/GenBank/DDBJ whole genome shotgun (WGS) entry which is preliminary data.</text>
</comment>
<proteinExistence type="predicted"/>
<evidence type="ECO:0000313" key="3">
    <source>
        <dbReference type="Proteomes" id="UP001236507"/>
    </source>
</evidence>
<evidence type="ECO:0000256" key="1">
    <source>
        <dbReference type="SAM" id="SignalP"/>
    </source>
</evidence>
<evidence type="ECO:0000313" key="2">
    <source>
        <dbReference type="EMBL" id="MDI9861846.1"/>
    </source>
</evidence>
<sequence length="48" mass="5216">MKKTLITALTLLATVTFAQHKLVGVFTGTFAPEINRHGAGMYKISPLK</sequence>
<keyword evidence="3" id="KW-1185">Reference proteome</keyword>
<feature type="chain" id="PRO_5047138149" description="ABC transporter substrate-binding protein" evidence="1">
    <location>
        <begin position="19"/>
        <end position="48"/>
    </location>
</feature>